<dbReference type="Proteomes" id="UP000823485">
    <property type="component" value="Unassembled WGS sequence"/>
</dbReference>
<reference evidence="5 6" key="1">
    <citation type="submission" date="2021-01" db="EMBL/GenBank/DDBJ databases">
        <title>Genomic Encyclopedia of Type Strains, Phase IV (KMG-IV): sequencing the most valuable type-strain genomes for metagenomic binning, comparative biology and taxonomic classification.</title>
        <authorList>
            <person name="Goeker M."/>
        </authorList>
    </citation>
    <scope>NUCLEOTIDE SEQUENCE [LARGE SCALE GENOMIC DNA]</scope>
    <source>
        <strain evidence="5 6">DSM 105453</strain>
    </source>
</reference>
<evidence type="ECO:0000256" key="1">
    <source>
        <dbReference type="SAM" id="MobiDB-lite"/>
    </source>
</evidence>
<keyword evidence="3" id="KW-0732">Signal</keyword>
<feature type="compositionally biased region" description="Basic and acidic residues" evidence="1">
    <location>
        <begin position="213"/>
        <end position="225"/>
    </location>
</feature>
<sequence length="264" mass="29495">MRNYFLKNILLMAVLLLLSLLVFTTAAANSPEKQRIFDNAELLSKSEVKKLEALAKKYGAKRDTDFIILTTKNEEGQDTKELTQDFYDQQAPGYDKPHGNTVILTLDMKNRNVYVAGFYKAKKYLNHERADLVRKKITPDLSDGNYDKAFQSFIKTSSKYMGFRPGVNPDNILFNGWFQIIASLVIALAAVGIMAFNTGGKVTVNARTYHDQKNTKVKQRKDQYIRTKTTKRKKPSNNSSGESAGSGGGTTKSGHSHSGSMGKF</sequence>
<dbReference type="Gene3D" id="3.10.310.50">
    <property type="match status" value="1"/>
</dbReference>
<feature type="signal peptide" evidence="3">
    <location>
        <begin position="1"/>
        <end position="28"/>
    </location>
</feature>
<keyword evidence="2" id="KW-0812">Transmembrane</keyword>
<evidence type="ECO:0000313" key="6">
    <source>
        <dbReference type="Proteomes" id="UP000823485"/>
    </source>
</evidence>
<feature type="transmembrane region" description="Helical" evidence="2">
    <location>
        <begin position="177"/>
        <end position="197"/>
    </location>
</feature>
<organism evidence="5 6">
    <name type="scientific">Siminovitchia thermophila</name>
    <dbReference type="NCBI Taxonomy" id="1245522"/>
    <lineage>
        <taxon>Bacteria</taxon>
        <taxon>Bacillati</taxon>
        <taxon>Bacillota</taxon>
        <taxon>Bacilli</taxon>
        <taxon>Bacillales</taxon>
        <taxon>Bacillaceae</taxon>
        <taxon>Siminovitchia</taxon>
    </lineage>
</organism>
<protein>
    <recommendedName>
        <fullName evidence="4">TPM domain-containing protein</fullName>
    </recommendedName>
</protein>
<comment type="caution">
    <text evidence="5">The sequence shown here is derived from an EMBL/GenBank/DDBJ whole genome shotgun (WGS) entry which is preliminary data.</text>
</comment>
<evidence type="ECO:0000256" key="3">
    <source>
        <dbReference type="SAM" id="SignalP"/>
    </source>
</evidence>
<keyword evidence="2" id="KW-1133">Transmembrane helix</keyword>
<evidence type="ECO:0000259" key="4">
    <source>
        <dbReference type="Pfam" id="PF04536"/>
    </source>
</evidence>
<feature type="region of interest" description="Disordered" evidence="1">
    <location>
        <begin position="213"/>
        <end position="264"/>
    </location>
</feature>
<feature type="domain" description="TPM" evidence="4">
    <location>
        <begin position="36"/>
        <end position="156"/>
    </location>
</feature>
<dbReference type="Pfam" id="PF04536">
    <property type="entry name" value="TPM_phosphatase"/>
    <property type="match status" value="1"/>
</dbReference>
<dbReference type="InterPro" id="IPR007621">
    <property type="entry name" value="TPM_dom"/>
</dbReference>
<dbReference type="RefSeq" id="WP_139345714.1">
    <property type="nucleotide sequence ID" value="NZ_JAFBFH010000020.1"/>
</dbReference>
<dbReference type="EMBL" id="JAFBFH010000020">
    <property type="protein sequence ID" value="MBM7715956.1"/>
    <property type="molecule type" value="Genomic_DNA"/>
</dbReference>
<proteinExistence type="predicted"/>
<gene>
    <name evidence="5" type="ORF">JOC94_002967</name>
</gene>
<keyword evidence="2" id="KW-0472">Membrane</keyword>
<evidence type="ECO:0000313" key="5">
    <source>
        <dbReference type="EMBL" id="MBM7715956.1"/>
    </source>
</evidence>
<evidence type="ECO:0000256" key="2">
    <source>
        <dbReference type="SAM" id="Phobius"/>
    </source>
</evidence>
<name>A0ABS2R8H4_9BACI</name>
<feature type="chain" id="PRO_5045048472" description="TPM domain-containing protein" evidence="3">
    <location>
        <begin position="29"/>
        <end position="264"/>
    </location>
</feature>
<accession>A0ABS2R8H4</accession>
<feature type="compositionally biased region" description="Low complexity" evidence="1">
    <location>
        <begin position="252"/>
        <end position="264"/>
    </location>
</feature>
<keyword evidence="6" id="KW-1185">Reference proteome</keyword>